<dbReference type="EMBL" id="CP002305">
    <property type="protein sequence ID" value="ADQ17654.1"/>
    <property type="molecule type" value="Genomic_DNA"/>
</dbReference>
<evidence type="ECO:0000256" key="2">
    <source>
        <dbReference type="ARBA" id="ARBA00022475"/>
    </source>
</evidence>
<feature type="transmembrane region" description="Helical" evidence="7">
    <location>
        <begin position="247"/>
        <end position="265"/>
    </location>
</feature>
<dbReference type="HAMAP" id="MF_01147">
    <property type="entry name" value="Lgt"/>
    <property type="match status" value="1"/>
</dbReference>
<dbReference type="Proteomes" id="UP000007435">
    <property type="component" value="Chromosome"/>
</dbReference>
<proteinExistence type="inferred from homology"/>
<feature type="binding site" evidence="7">
    <location>
        <position position="145"/>
    </location>
    <ligand>
        <name>a 1,2-diacyl-sn-glycero-3-phospho-(1'-sn-glycerol)</name>
        <dbReference type="ChEBI" id="CHEBI:64716"/>
    </ligand>
</feature>
<evidence type="ECO:0000256" key="1">
    <source>
        <dbReference type="ARBA" id="ARBA00007150"/>
    </source>
</evidence>
<feature type="transmembrane region" description="Helical" evidence="7">
    <location>
        <begin position="97"/>
        <end position="117"/>
    </location>
</feature>
<evidence type="ECO:0000256" key="4">
    <source>
        <dbReference type="ARBA" id="ARBA00022692"/>
    </source>
</evidence>
<dbReference type="RefSeq" id="WP_013408702.1">
    <property type="nucleotide sequence ID" value="NC_014655.1"/>
</dbReference>
<feature type="transmembrane region" description="Helical" evidence="7">
    <location>
        <begin position="210"/>
        <end position="227"/>
    </location>
</feature>
<keyword evidence="6 7" id="KW-0472">Membrane</keyword>
<comment type="function">
    <text evidence="7">Catalyzes the transfer of the diacylglyceryl group from phosphatidylglycerol to the sulfhydryl group of the N-terminal cysteine of a prolipoprotein, the first step in the formation of mature lipoproteins.</text>
</comment>
<dbReference type="Pfam" id="PF01790">
    <property type="entry name" value="LGT"/>
    <property type="match status" value="1"/>
</dbReference>
<dbReference type="eggNOG" id="COG0682">
    <property type="taxonomic scope" value="Bacteria"/>
</dbReference>
<dbReference type="STRING" id="649349.Lbys_1953"/>
<reference evidence="8 9" key="2">
    <citation type="journal article" date="2011" name="Stand. Genomic Sci.">
        <title>Complete genome sequence of Leadbetterella byssophila type strain (4M15).</title>
        <authorList>
            <person name="Abt B."/>
            <person name="Teshima H."/>
            <person name="Lucas S."/>
            <person name="Lapidus A."/>
            <person name="Del Rio T.G."/>
            <person name="Nolan M."/>
            <person name="Tice H."/>
            <person name="Cheng J.F."/>
            <person name="Pitluck S."/>
            <person name="Liolios K."/>
            <person name="Pagani I."/>
            <person name="Ivanova N."/>
            <person name="Mavromatis K."/>
            <person name="Pati A."/>
            <person name="Tapia R."/>
            <person name="Han C."/>
            <person name="Goodwin L."/>
            <person name="Chen A."/>
            <person name="Palaniappan K."/>
            <person name="Land M."/>
            <person name="Hauser L."/>
            <person name="Chang Y.J."/>
            <person name="Jeffries C.D."/>
            <person name="Rohde M."/>
            <person name="Goker M."/>
            <person name="Tindall B.J."/>
            <person name="Detter J.C."/>
            <person name="Woyke T."/>
            <person name="Bristow J."/>
            <person name="Eisen J.A."/>
            <person name="Markowitz V."/>
            <person name="Hugenholtz P."/>
            <person name="Klenk H.P."/>
            <person name="Kyrpides N.C."/>
        </authorList>
    </citation>
    <scope>NUCLEOTIDE SEQUENCE [LARGE SCALE GENOMIC DNA]</scope>
    <source>
        <strain evidence="9">DSM 17132 / JCM 16389 / KACC 11308 / NBRC 106382 / 4M15</strain>
    </source>
</reference>
<evidence type="ECO:0000256" key="6">
    <source>
        <dbReference type="ARBA" id="ARBA00023136"/>
    </source>
</evidence>
<evidence type="ECO:0000256" key="5">
    <source>
        <dbReference type="ARBA" id="ARBA00022989"/>
    </source>
</evidence>
<comment type="subcellular location">
    <subcellularLocation>
        <location evidence="7">Cell inner membrane</location>
        <topology evidence="7">Multi-pass membrane protein</topology>
    </subcellularLocation>
</comment>
<dbReference type="EC" id="2.5.1.145" evidence="7"/>
<comment type="pathway">
    <text evidence="7">Protein modification; lipoprotein biosynthesis (diacylglyceryl transfer).</text>
</comment>
<organism evidence="8 9">
    <name type="scientific">Leadbetterella byssophila (strain DSM 17132 / JCM 16389 / KACC 11308 / NBRC 106382 / 4M15)</name>
    <dbReference type="NCBI Taxonomy" id="649349"/>
    <lineage>
        <taxon>Bacteria</taxon>
        <taxon>Pseudomonadati</taxon>
        <taxon>Bacteroidota</taxon>
        <taxon>Cytophagia</taxon>
        <taxon>Cytophagales</taxon>
        <taxon>Leadbetterellaceae</taxon>
        <taxon>Leadbetterella</taxon>
    </lineage>
</organism>
<dbReference type="HOGENOM" id="CLU_013386_1_0_10"/>
<dbReference type="UniPathway" id="UPA00664"/>
<reference key="1">
    <citation type="submission" date="2010-11" db="EMBL/GenBank/DDBJ databases">
        <title>The complete genome of Leadbetterella byssophila DSM 17132.</title>
        <authorList>
            <consortium name="US DOE Joint Genome Institute (JGI-PGF)"/>
            <person name="Lucas S."/>
            <person name="Copeland A."/>
            <person name="Lapidus A."/>
            <person name="Glavina del Rio T."/>
            <person name="Dalin E."/>
            <person name="Tice H."/>
            <person name="Bruce D."/>
            <person name="Goodwin L."/>
            <person name="Pitluck S."/>
            <person name="Kyrpides N."/>
            <person name="Mavromatis K."/>
            <person name="Ivanova N."/>
            <person name="Teshima H."/>
            <person name="Brettin T."/>
            <person name="Detter J.C."/>
            <person name="Han C."/>
            <person name="Tapia R."/>
            <person name="Land M."/>
            <person name="Hauser L."/>
            <person name="Markowitz V."/>
            <person name="Cheng J.-F."/>
            <person name="Hugenholtz P."/>
            <person name="Woyke T."/>
            <person name="Wu D."/>
            <person name="Tindall B."/>
            <person name="Pomrenke H.G."/>
            <person name="Brambilla E."/>
            <person name="Klenk H.-P."/>
            <person name="Eisen J.A."/>
        </authorList>
    </citation>
    <scope>NUCLEOTIDE SEQUENCE [LARGE SCALE GENOMIC DNA]</scope>
    <source>
        <strain>DSM 17132</strain>
    </source>
</reference>
<keyword evidence="5 7" id="KW-1133">Transmembrane helix</keyword>
<feature type="transmembrane region" description="Helical" evidence="7">
    <location>
        <begin position="24"/>
        <end position="44"/>
    </location>
</feature>
<accession>E4RRW7</accession>
<comment type="similarity">
    <text evidence="1 7">Belongs to the Lgt family.</text>
</comment>
<keyword evidence="7" id="KW-0997">Cell inner membrane</keyword>
<dbReference type="GO" id="GO:0008961">
    <property type="term" value="F:phosphatidylglycerol-prolipoprotein diacylglyceryl transferase activity"/>
    <property type="evidence" value="ECO:0007669"/>
    <property type="project" value="UniProtKB-UniRule"/>
</dbReference>
<dbReference type="GO" id="GO:0042158">
    <property type="term" value="P:lipoprotein biosynthetic process"/>
    <property type="evidence" value="ECO:0007669"/>
    <property type="project" value="UniProtKB-UniRule"/>
</dbReference>
<dbReference type="PROSITE" id="PS01311">
    <property type="entry name" value="LGT"/>
    <property type="match status" value="1"/>
</dbReference>
<gene>
    <name evidence="7" type="primary">lgt</name>
    <name evidence="8" type="ordered locus">Lbys_1953</name>
</gene>
<dbReference type="InterPro" id="IPR001640">
    <property type="entry name" value="Lgt"/>
</dbReference>
<keyword evidence="3 7" id="KW-0808">Transferase</keyword>
<comment type="catalytic activity">
    <reaction evidence="7">
        <text>L-cysteinyl-[prolipoprotein] + a 1,2-diacyl-sn-glycero-3-phospho-(1'-sn-glycerol) = an S-1,2-diacyl-sn-glyceryl-L-cysteinyl-[prolipoprotein] + sn-glycerol 1-phosphate + H(+)</text>
        <dbReference type="Rhea" id="RHEA:56712"/>
        <dbReference type="Rhea" id="RHEA-COMP:14679"/>
        <dbReference type="Rhea" id="RHEA-COMP:14680"/>
        <dbReference type="ChEBI" id="CHEBI:15378"/>
        <dbReference type="ChEBI" id="CHEBI:29950"/>
        <dbReference type="ChEBI" id="CHEBI:57685"/>
        <dbReference type="ChEBI" id="CHEBI:64716"/>
        <dbReference type="ChEBI" id="CHEBI:140658"/>
        <dbReference type="EC" id="2.5.1.145"/>
    </reaction>
</comment>
<dbReference type="NCBIfam" id="TIGR00544">
    <property type="entry name" value="lgt"/>
    <property type="match status" value="1"/>
</dbReference>
<feature type="transmembrane region" description="Helical" evidence="7">
    <location>
        <begin position="129"/>
        <end position="147"/>
    </location>
</feature>
<evidence type="ECO:0000313" key="9">
    <source>
        <dbReference type="Proteomes" id="UP000007435"/>
    </source>
</evidence>
<dbReference type="AlphaFoldDB" id="E4RRW7"/>
<dbReference type="GO" id="GO:0005886">
    <property type="term" value="C:plasma membrane"/>
    <property type="evidence" value="ECO:0007669"/>
    <property type="project" value="UniProtKB-SubCell"/>
</dbReference>
<feature type="transmembrane region" description="Helical" evidence="7">
    <location>
        <begin position="183"/>
        <end position="203"/>
    </location>
</feature>
<dbReference type="PANTHER" id="PTHR30589">
    <property type="entry name" value="PROLIPOPROTEIN DIACYLGLYCERYL TRANSFERASE"/>
    <property type="match status" value="1"/>
</dbReference>
<evidence type="ECO:0000256" key="3">
    <source>
        <dbReference type="ARBA" id="ARBA00022679"/>
    </source>
</evidence>
<name>E4RRW7_LEAB4</name>
<sequence length="270" mass="31342">MNWLQIVWDVSPIIFKLGSFEIRWYGLCFALGFVIGYQIIAWAFKIEKKDSKDLDALLLTMILSIVLGARMGHYIFYEGQHFFEAPGAFIYDMLMPPYAGLASHGAAFGVLIGILLFKRKHPEYNYLWLTDRLVIVSALGGAFIRFGNFMNSEIVGKPTDVPWAVIFKQNFEFTQVPRHPSQLYESLSCLILFLVLIFLYNKWREKTPQGLLTGIFFLWVFVLRFLYEFTKENQVEFEDAMQWNMGQLLSIPAILIGLFFLYKAYQSAKQ</sequence>
<keyword evidence="4 7" id="KW-0812">Transmembrane</keyword>
<protein>
    <recommendedName>
        <fullName evidence="7">Phosphatidylglycerol--prolipoprotein diacylglyceryl transferase</fullName>
        <ecNumber evidence="7">2.5.1.145</ecNumber>
    </recommendedName>
</protein>
<keyword evidence="9" id="KW-1185">Reference proteome</keyword>
<keyword evidence="2 7" id="KW-1003">Cell membrane</keyword>
<dbReference type="PANTHER" id="PTHR30589:SF0">
    <property type="entry name" value="PHOSPHATIDYLGLYCEROL--PROLIPOPROTEIN DIACYLGLYCERYL TRANSFERASE"/>
    <property type="match status" value="1"/>
</dbReference>
<evidence type="ECO:0000256" key="7">
    <source>
        <dbReference type="HAMAP-Rule" id="MF_01147"/>
    </source>
</evidence>
<evidence type="ECO:0000313" key="8">
    <source>
        <dbReference type="EMBL" id="ADQ17654.1"/>
    </source>
</evidence>
<dbReference type="KEGG" id="lby:Lbys_1953"/>
<dbReference type="OrthoDB" id="871140at2"/>
<feature type="transmembrane region" description="Helical" evidence="7">
    <location>
        <begin position="56"/>
        <end position="77"/>
    </location>
</feature>